<keyword evidence="3" id="KW-0175">Coiled coil</keyword>
<feature type="region of interest" description="Disordered" evidence="7">
    <location>
        <begin position="177"/>
        <end position="247"/>
    </location>
</feature>
<dbReference type="InterPro" id="IPR003035">
    <property type="entry name" value="RWP-RK_dom"/>
</dbReference>
<dbReference type="PANTHER" id="PTHR46373">
    <property type="entry name" value="PROTEIN RKD4"/>
    <property type="match status" value="1"/>
</dbReference>
<comment type="function">
    <text evidence="1">Putative transcription factor.</text>
</comment>
<evidence type="ECO:0000256" key="2">
    <source>
        <dbReference type="ARBA" id="ARBA00023015"/>
    </source>
</evidence>
<organism evidence="9 10">
    <name type="scientific">Galdieria yellowstonensis</name>
    <dbReference type="NCBI Taxonomy" id="3028027"/>
    <lineage>
        <taxon>Eukaryota</taxon>
        <taxon>Rhodophyta</taxon>
        <taxon>Bangiophyceae</taxon>
        <taxon>Galdieriales</taxon>
        <taxon>Galdieriaceae</taxon>
        <taxon>Galdieria</taxon>
    </lineage>
</organism>
<evidence type="ECO:0000256" key="3">
    <source>
        <dbReference type="ARBA" id="ARBA00023054"/>
    </source>
</evidence>
<dbReference type="Pfam" id="PF02042">
    <property type="entry name" value="RWP-RK"/>
    <property type="match status" value="1"/>
</dbReference>
<reference evidence="9 10" key="1">
    <citation type="submission" date="2022-07" db="EMBL/GenBank/DDBJ databases">
        <title>Genome-wide signatures of adaptation to extreme environments.</title>
        <authorList>
            <person name="Cho C.H."/>
            <person name="Yoon H.S."/>
        </authorList>
    </citation>
    <scope>NUCLEOTIDE SEQUENCE [LARGE SCALE GENOMIC DNA]</scope>
    <source>
        <strain evidence="9 10">108.79 E11</strain>
    </source>
</reference>
<protein>
    <recommendedName>
        <fullName evidence="8">RWP-RK domain-containing protein</fullName>
    </recommendedName>
</protein>
<dbReference type="GO" id="GO:0003700">
    <property type="term" value="F:DNA-binding transcription factor activity"/>
    <property type="evidence" value="ECO:0007669"/>
    <property type="project" value="InterPro"/>
</dbReference>
<keyword evidence="4" id="KW-0238">DNA-binding</keyword>
<dbReference type="AlphaFoldDB" id="A0AAV9I7B5"/>
<feature type="compositionally biased region" description="Polar residues" evidence="7">
    <location>
        <begin position="228"/>
        <end position="237"/>
    </location>
</feature>
<name>A0AAV9I7B5_9RHOD</name>
<dbReference type="Proteomes" id="UP001300502">
    <property type="component" value="Unassembled WGS sequence"/>
</dbReference>
<keyword evidence="6" id="KW-0539">Nucleus</keyword>
<evidence type="ECO:0000256" key="1">
    <source>
        <dbReference type="ARBA" id="ARBA00004049"/>
    </source>
</evidence>
<proteinExistence type="predicted"/>
<feature type="compositionally biased region" description="Polar residues" evidence="7">
    <location>
        <begin position="202"/>
        <end position="212"/>
    </location>
</feature>
<keyword evidence="10" id="KW-1185">Reference proteome</keyword>
<dbReference type="PROSITE" id="PS51519">
    <property type="entry name" value="RWP_RK"/>
    <property type="match status" value="1"/>
</dbReference>
<feature type="region of interest" description="Disordered" evidence="7">
    <location>
        <begin position="1"/>
        <end position="29"/>
    </location>
</feature>
<evidence type="ECO:0000259" key="8">
    <source>
        <dbReference type="PROSITE" id="PS51519"/>
    </source>
</evidence>
<dbReference type="EMBL" id="JANCYU010000004">
    <property type="protein sequence ID" value="KAK4522417.1"/>
    <property type="molecule type" value="Genomic_DNA"/>
</dbReference>
<feature type="region of interest" description="Disordered" evidence="7">
    <location>
        <begin position="143"/>
        <end position="165"/>
    </location>
</feature>
<feature type="compositionally biased region" description="Basic and acidic residues" evidence="7">
    <location>
        <begin position="1"/>
        <end position="18"/>
    </location>
</feature>
<feature type="domain" description="RWP-RK" evidence="8">
    <location>
        <begin position="239"/>
        <end position="323"/>
    </location>
</feature>
<dbReference type="PANTHER" id="PTHR46373:SF2">
    <property type="entry name" value="RWP-RK DOMAIN-CONTAINING PROTEIN"/>
    <property type="match status" value="1"/>
</dbReference>
<evidence type="ECO:0000313" key="9">
    <source>
        <dbReference type="EMBL" id="KAK4522417.1"/>
    </source>
</evidence>
<dbReference type="InterPro" id="IPR044607">
    <property type="entry name" value="RKD-like"/>
</dbReference>
<dbReference type="GO" id="GO:0003677">
    <property type="term" value="F:DNA binding"/>
    <property type="evidence" value="ECO:0007669"/>
    <property type="project" value="UniProtKB-KW"/>
</dbReference>
<comment type="caution">
    <text evidence="9">The sequence shown here is derived from an EMBL/GenBank/DDBJ whole genome shotgun (WGS) entry which is preliminary data.</text>
</comment>
<evidence type="ECO:0000256" key="7">
    <source>
        <dbReference type="SAM" id="MobiDB-lite"/>
    </source>
</evidence>
<keyword evidence="5" id="KW-0804">Transcription</keyword>
<evidence type="ECO:0000256" key="6">
    <source>
        <dbReference type="ARBA" id="ARBA00023242"/>
    </source>
</evidence>
<gene>
    <name evidence="9" type="ORF">GAYE_HTGSCF06PCTG21G0304</name>
</gene>
<evidence type="ECO:0000256" key="4">
    <source>
        <dbReference type="ARBA" id="ARBA00023125"/>
    </source>
</evidence>
<sequence>MEDNKPSHMDAGRLDKVLEPSPFSNPQEDRLFQKDWQETRTVAAGLWTSVKPTPDNLPLLPSQYHTNLFRNQPFWNSAEGRVSPGNLVNDQVPQYFPPNQAFYGQGHFGAIQETVRQDPERLQSPFFSDPQVHSYPPWNMLAAPSVAPGNPAQTQSTTQVSSAKQFHSDLADIQGLHNSVDKGKNSAGSSSKDGSAVRKKLNNTTDSDSASDMTGHISDSIVYHSGGDVSSDQNSVGSREDSIPESYHSTRRRDYIDWNTLKNHFHLPMNEASAKLGVCVTVLKKICRRFGISRWPHRKLKSVARHIERQERAFSVAPGVENLSYDEVLDLCRKRPHKKSRLDSDQESTKSEGDMPNVLLHFGEAKEKENAKTWKSSCTGIDVIAESSVLIPLSSSSFHDIFQELETRLSNFVDSNCAYKKEFYLVFETMNRIFDSYHPQKSLKSFESVCNLLKMGMWTCDYYGNCIAEMVGIENIPSFDLPFSASTQVMDAAFLRTFTSGNEKNARRWFRVLESAESGGIYVVGKYLFQDVVELATLQEGKSDKSIVLWAMMTIWNSGNTRE</sequence>
<keyword evidence="2" id="KW-0805">Transcription regulation</keyword>
<evidence type="ECO:0000256" key="5">
    <source>
        <dbReference type="ARBA" id="ARBA00023163"/>
    </source>
</evidence>
<evidence type="ECO:0000313" key="10">
    <source>
        <dbReference type="Proteomes" id="UP001300502"/>
    </source>
</evidence>
<feature type="compositionally biased region" description="Polar residues" evidence="7">
    <location>
        <begin position="151"/>
        <end position="165"/>
    </location>
</feature>
<accession>A0AAV9I7B5</accession>